<protein>
    <submittedName>
        <fullName evidence="2">Uncharacterized protein</fullName>
    </submittedName>
</protein>
<reference evidence="2" key="1">
    <citation type="journal article" date="2020" name="Stud. Mycol.">
        <title>101 Dothideomycetes genomes: a test case for predicting lifestyles and emergence of pathogens.</title>
        <authorList>
            <person name="Haridas S."/>
            <person name="Albert R."/>
            <person name="Binder M."/>
            <person name="Bloem J."/>
            <person name="Labutti K."/>
            <person name="Salamov A."/>
            <person name="Andreopoulos B."/>
            <person name="Baker S."/>
            <person name="Barry K."/>
            <person name="Bills G."/>
            <person name="Bluhm B."/>
            <person name="Cannon C."/>
            <person name="Castanera R."/>
            <person name="Culley D."/>
            <person name="Daum C."/>
            <person name="Ezra D."/>
            <person name="Gonzalez J."/>
            <person name="Henrissat B."/>
            <person name="Kuo A."/>
            <person name="Liang C."/>
            <person name="Lipzen A."/>
            <person name="Lutzoni F."/>
            <person name="Magnuson J."/>
            <person name="Mondo S."/>
            <person name="Nolan M."/>
            <person name="Ohm R."/>
            <person name="Pangilinan J."/>
            <person name="Park H.-J."/>
            <person name="Ramirez L."/>
            <person name="Alfaro M."/>
            <person name="Sun H."/>
            <person name="Tritt A."/>
            <person name="Yoshinaga Y."/>
            <person name="Zwiers L.-H."/>
            <person name="Turgeon B."/>
            <person name="Goodwin S."/>
            <person name="Spatafora J."/>
            <person name="Crous P."/>
            <person name="Grigoriev I."/>
        </authorList>
    </citation>
    <scope>NUCLEOTIDE SEQUENCE</scope>
    <source>
        <strain evidence="2">CBS 116005</strain>
    </source>
</reference>
<evidence type="ECO:0000313" key="3">
    <source>
        <dbReference type="Proteomes" id="UP000799436"/>
    </source>
</evidence>
<evidence type="ECO:0000313" key="2">
    <source>
        <dbReference type="EMBL" id="KAF2766173.1"/>
    </source>
</evidence>
<dbReference type="AlphaFoldDB" id="A0A6G1KZR2"/>
<dbReference type="Proteomes" id="UP000799436">
    <property type="component" value="Unassembled WGS sequence"/>
</dbReference>
<sequence>MPALTCATVGEHMLDRDRRWSVETPATVGGDDPEPQPSTDGSDSMSMWKKDAEAAAGGDGEPEVMEDAWVAPAGEEEKRGDKRRSHLQCPFAPSKLTRSRYSERAKARKRGKASSDATKTPTKAKKAKKQQKTPTAPAKPGKRKQSSAVPDGLEHAALLLLIHFENF</sequence>
<feature type="region of interest" description="Disordered" evidence="1">
    <location>
        <begin position="15"/>
        <end position="150"/>
    </location>
</feature>
<organism evidence="2 3">
    <name type="scientific">Teratosphaeria nubilosa</name>
    <dbReference type="NCBI Taxonomy" id="161662"/>
    <lineage>
        <taxon>Eukaryota</taxon>
        <taxon>Fungi</taxon>
        <taxon>Dikarya</taxon>
        <taxon>Ascomycota</taxon>
        <taxon>Pezizomycotina</taxon>
        <taxon>Dothideomycetes</taxon>
        <taxon>Dothideomycetidae</taxon>
        <taxon>Mycosphaerellales</taxon>
        <taxon>Teratosphaeriaceae</taxon>
        <taxon>Teratosphaeria</taxon>
    </lineage>
</organism>
<keyword evidence="3" id="KW-1185">Reference proteome</keyword>
<evidence type="ECO:0000256" key="1">
    <source>
        <dbReference type="SAM" id="MobiDB-lite"/>
    </source>
</evidence>
<proteinExistence type="predicted"/>
<gene>
    <name evidence="2" type="ORF">EJ03DRAFT_367766</name>
</gene>
<feature type="compositionally biased region" description="Basic residues" evidence="1">
    <location>
        <begin position="122"/>
        <end position="131"/>
    </location>
</feature>
<dbReference type="EMBL" id="ML995876">
    <property type="protein sequence ID" value="KAF2766173.1"/>
    <property type="molecule type" value="Genomic_DNA"/>
</dbReference>
<accession>A0A6G1KZR2</accession>
<name>A0A6G1KZR2_9PEZI</name>